<protein>
    <submittedName>
        <fullName evidence="2">Uncharacterized protein</fullName>
    </submittedName>
</protein>
<sequence>MSNNRRLRIPAAALGTVLLAATGVATVAAGPAGAAAANPTSTTSTTSTTSWQENLAQAHSDDVNTAWTGHALAVRDVHAHTAAAQDSRGYAMDTFPAHALSAATNQLTVSSAVQQPSGSRVEVDVRGQAANGTWTEWTPAAASGATRLSEAAKLVQTRVTMWSSASGTAPSVTSVAVTADANLNAAVAAPSATATPLSYKVFATDEGLVGSTTANGHVIQPNDHFVALPSTTALSPQGSGEYSVQVCGPVRCETAPVWDVGPWNIHDNYWDNPRAEFTSLPQGEPEAQAAYDNGYNGDKSDIGSTIVNPAGIDLADGTFSNIGLTDNGDVTVTYLWTSGGATPPPPPAQTPAETAAGPTLVHDGYTSVYSVDSSNSHLQETYLPKMGGSWATQDLSNNYGTPAVLAGTQPVAIYHDGYTSVYTVDASNHHVQETYLPKMGGSWATQDLTANYGTPITSVTPTTVLHQDWLSVYTIDQSNGHLQETYLPKLGGPWYSKDLAATDGAPASANIKPVSIMHSGYTSVYTVDAGTGHVRESYIAALGQNWVTQDLSTKYGTPATTVAPTVAVHQGWTSVYTIDSNGHLQETYLSAIGQPWYSKDLVPQSGTPAASLNTAPVALYHNGYTSVYTVDAGNGHLEESYISQLGAAWTSQDLSAKYGTPNPAGNIDALVHPDANQAMTYASVYSLDAGSNQLQETYLSAIGSPWRTQSLSIGYGTPVGSVI</sequence>
<dbReference type="SUPFAM" id="SSF89372">
    <property type="entry name" value="Fucose-specific lectin"/>
    <property type="match status" value="1"/>
</dbReference>
<feature type="signal peptide" evidence="1">
    <location>
        <begin position="1"/>
        <end position="36"/>
    </location>
</feature>
<dbReference type="RefSeq" id="WP_212021629.1">
    <property type="nucleotide sequence ID" value="NZ_JAAFYZ010000351.1"/>
</dbReference>
<gene>
    <name evidence="2" type="ORF">KGQ19_46350</name>
</gene>
<keyword evidence="3" id="KW-1185">Reference proteome</keyword>
<evidence type="ECO:0000256" key="1">
    <source>
        <dbReference type="SAM" id="SignalP"/>
    </source>
</evidence>
<dbReference type="EMBL" id="JAAFYZ010000351">
    <property type="protein sequence ID" value="MBS2554301.1"/>
    <property type="molecule type" value="Genomic_DNA"/>
</dbReference>
<name>A0ABS5L7J7_9ACTN</name>
<proteinExistence type="predicted"/>
<comment type="caution">
    <text evidence="2">The sequence shown here is derived from an EMBL/GenBank/DDBJ whole genome shotgun (WGS) entry which is preliminary data.</text>
</comment>
<dbReference type="Gene3D" id="2.120.10.70">
    <property type="entry name" value="Fucose-specific lectin"/>
    <property type="match status" value="1"/>
</dbReference>
<feature type="chain" id="PRO_5046386166" evidence="1">
    <location>
        <begin position="37"/>
        <end position="723"/>
    </location>
</feature>
<dbReference type="Proteomes" id="UP000730482">
    <property type="component" value="Unassembled WGS sequence"/>
</dbReference>
<reference evidence="2 3" key="1">
    <citation type="submission" date="2020-02" db="EMBL/GenBank/DDBJ databases">
        <title>Acidophilic actinobacteria isolated from forest soil.</title>
        <authorList>
            <person name="Golinska P."/>
        </authorList>
    </citation>
    <scope>NUCLEOTIDE SEQUENCE [LARGE SCALE GENOMIC DNA]</scope>
    <source>
        <strain evidence="2 3">NL8</strain>
    </source>
</reference>
<evidence type="ECO:0000313" key="3">
    <source>
        <dbReference type="Proteomes" id="UP000730482"/>
    </source>
</evidence>
<accession>A0ABS5L7J7</accession>
<keyword evidence="1" id="KW-0732">Signal</keyword>
<organism evidence="2 3">
    <name type="scientific">Catenulispora pinistramenti</name>
    <dbReference type="NCBI Taxonomy" id="2705254"/>
    <lineage>
        <taxon>Bacteria</taxon>
        <taxon>Bacillati</taxon>
        <taxon>Actinomycetota</taxon>
        <taxon>Actinomycetes</taxon>
        <taxon>Catenulisporales</taxon>
        <taxon>Catenulisporaceae</taxon>
        <taxon>Catenulispora</taxon>
    </lineage>
</organism>
<evidence type="ECO:0000313" key="2">
    <source>
        <dbReference type="EMBL" id="MBS2554301.1"/>
    </source>
</evidence>